<evidence type="ECO:0000256" key="5">
    <source>
        <dbReference type="ARBA" id="ARBA00022989"/>
    </source>
</evidence>
<feature type="transmembrane region" description="Helical" evidence="7">
    <location>
        <begin position="6"/>
        <end position="26"/>
    </location>
</feature>
<evidence type="ECO:0000313" key="8">
    <source>
        <dbReference type="EMBL" id="CAA6822075.1"/>
    </source>
</evidence>
<dbReference type="PANTHER" id="PTHR36838:SF1">
    <property type="entry name" value="SLR1864 PROTEIN"/>
    <property type="match status" value="1"/>
</dbReference>
<protein>
    <submittedName>
        <fullName evidence="8">Transporter</fullName>
    </submittedName>
</protein>
<keyword evidence="5 7" id="KW-1133">Transmembrane helix</keyword>
<feature type="transmembrane region" description="Helical" evidence="7">
    <location>
        <begin position="123"/>
        <end position="143"/>
    </location>
</feature>
<proteinExistence type="predicted"/>
<feature type="transmembrane region" description="Helical" evidence="7">
    <location>
        <begin position="155"/>
        <end position="178"/>
    </location>
</feature>
<feature type="transmembrane region" description="Helical" evidence="7">
    <location>
        <begin position="184"/>
        <end position="202"/>
    </location>
</feature>
<dbReference type="GO" id="GO:0016020">
    <property type="term" value="C:membrane"/>
    <property type="evidence" value="ECO:0007669"/>
    <property type="project" value="UniProtKB-SubCell"/>
</dbReference>
<comment type="subcellular location">
    <subcellularLocation>
        <location evidence="1">Membrane</location>
        <topology evidence="1">Multi-pass membrane protein</topology>
    </subcellularLocation>
</comment>
<keyword evidence="2" id="KW-0813">Transport</keyword>
<organism evidence="8">
    <name type="scientific">uncultured Thiotrichaceae bacterium</name>
    <dbReference type="NCBI Taxonomy" id="298394"/>
    <lineage>
        <taxon>Bacteria</taxon>
        <taxon>Pseudomonadati</taxon>
        <taxon>Pseudomonadota</taxon>
        <taxon>Gammaproteobacteria</taxon>
        <taxon>Thiotrichales</taxon>
        <taxon>Thiotrichaceae</taxon>
        <taxon>environmental samples</taxon>
    </lineage>
</organism>
<evidence type="ECO:0000256" key="3">
    <source>
        <dbReference type="ARBA" id="ARBA00022475"/>
    </source>
</evidence>
<evidence type="ECO:0000256" key="1">
    <source>
        <dbReference type="ARBA" id="ARBA00004141"/>
    </source>
</evidence>
<keyword evidence="6 7" id="KW-0472">Membrane</keyword>
<feature type="transmembrane region" description="Helical" evidence="7">
    <location>
        <begin position="100"/>
        <end position="117"/>
    </location>
</feature>
<evidence type="ECO:0000256" key="2">
    <source>
        <dbReference type="ARBA" id="ARBA00022448"/>
    </source>
</evidence>
<gene>
    <name evidence="8" type="ORF">HELGO_WM15938</name>
</gene>
<dbReference type="InterPro" id="IPR004776">
    <property type="entry name" value="Mem_transp_PIN-like"/>
</dbReference>
<evidence type="ECO:0000256" key="4">
    <source>
        <dbReference type="ARBA" id="ARBA00022692"/>
    </source>
</evidence>
<feature type="transmembrane region" description="Helical" evidence="7">
    <location>
        <begin position="66"/>
        <end position="88"/>
    </location>
</feature>
<dbReference type="EMBL" id="CACVAT010000363">
    <property type="protein sequence ID" value="CAA6822075.1"/>
    <property type="molecule type" value="Genomic_DNA"/>
</dbReference>
<dbReference type="Pfam" id="PF03547">
    <property type="entry name" value="Mem_trans"/>
    <property type="match status" value="1"/>
</dbReference>
<keyword evidence="4 7" id="KW-0812">Transmembrane</keyword>
<evidence type="ECO:0000256" key="6">
    <source>
        <dbReference type="ARBA" id="ARBA00023136"/>
    </source>
</evidence>
<dbReference type="AlphaFoldDB" id="A0A6S6TRY2"/>
<reference evidence="8" key="1">
    <citation type="submission" date="2020-01" db="EMBL/GenBank/DDBJ databases">
        <authorList>
            <person name="Meier V. D."/>
            <person name="Meier V D."/>
        </authorList>
    </citation>
    <scope>NUCLEOTIDE SEQUENCE</scope>
    <source>
        <strain evidence="8">HLG_WM_MAG_09</strain>
    </source>
</reference>
<evidence type="ECO:0000256" key="7">
    <source>
        <dbReference type="SAM" id="Phobius"/>
    </source>
</evidence>
<name>A0A6S6TRY2_9GAMM</name>
<keyword evidence="3" id="KW-1003">Cell membrane</keyword>
<feature type="transmembrane region" description="Helical" evidence="7">
    <location>
        <begin position="214"/>
        <end position="234"/>
    </location>
</feature>
<sequence length="296" mass="32298">MLDDLLTVLGIIFPVFACAGIGLVYGRFFRPDMSVANKLNMDVFVPLLIFWAILDKPFDFSGYTGLAIGGAFIILGSGLLLLPVVVLFKINIKTFLPPAMFNNSGNMGIPLILYAFGEDMLQAAILLFIIEMLLHFTLGIYMLDHKTHPWRLLRMPMIIATLTGLGFSAGGISLPIPLLETVKLLGQIAIPLLLFSLGVRLLDVDFKDWKLGTLGAILGPTAGMICALIILPFIDLDKTQTSVLLLFAVLPPAVLNVLVAEQYQQEPQRVASIVLIGNLASLIIIPVALWFVLIRA</sequence>
<dbReference type="GO" id="GO:0055085">
    <property type="term" value="P:transmembrane transport"/>
    <property type="evidence" value="ECO:0007669"/>
    <property type="project" value="InterPro"/>
</dbReference>
<dbReference type="PANTHER" id="PTHR36838">
    <property type="entry name" value="AUXIN EFFLUX CARRIER FAMILY PROTEIN"/>
    <property type="match status" value="1"/>
</dbReference>
<feature type="transmembrane region" description="Helical" evidence="7">
    <location>
        <begin position="38"/>
        <end position="54"/>
    </location>
</feature>
<feature type="transmembrane region" description="Helical" evidence="7">
    <location>
        <begin position="271"/>
        <end position="293"/>
    </location>
</feature>
<accession>A0A6S6TRY2</accession>
<feature type="transmembrane region" description="Helical" evidence="7">
    <location>
        <begin position="240"/>
        <end position="259"/>
    </location>
</feature>